<evidence type="ECO:0000256" key="2">
    <source>
        <dbReference type="ARBA" id="ARBA00004119"/>
    </source>
</evidence>
<feature type="transmembrane region" description="Helical" evidence="14">
    <location>
        <begin position="146"/>
        <end position="165"/>
    </location>
</feature>
<feature type="transmembrane region" description="Helical" evidence="14">
    <location>
        <begin position="88"/>
        <end position="109"/>
    </location>
</feature>
<organism evidence="15">
    <name type="scientific">Prunus dulcis</name>
    <name type="common">Almond</name>
    <name type="synonym">Amygdalus dulcis</name>
    <dbReference type="NCBI Taxonomy" id="3755"/>
    <lineage>
        <taxon>Eukaryota</taxon>
        <taxon>Viridiplantae</taxon>
        <taxon>Streptophyta</taxon>
        <taxon>Embryophyta</taxon>
        <taxon>Tracheophyta</taxon>
        <taxon>Spermatophyta</taxon>
        <taxon>Magnoliopsida</taxon>
        <taxon>eudicotyledons</taxon>
        <taxon>Gunneridae</taxon>
        <taxon>Pentapetalae</taxon>
        <taxon>rosids</taxon>
        <taxon>fabids</taxon>
        <taxon>Rosales</taxon>
        <taxon>Rosaceae</taxon>
        <taxon>Amygdaloideae</taxon>
        <taxon>Amygdaleae</taxon>
        <taxon>Prunus</taxon>
    </lineage>
</organism>
<keyword evidence="10 14" id="KW-1133">Transmembrane helix</keyword>
<dbReference type="EMBL" id="AP019298">
    <property type="protein sequence ID" value="BBG96937.1"/>
    <property type="molecule type" value="Genomic_DNA"/>
</dbReference>
<dbReference type="InterPro" id="IPR016833">
    <property type="entry name" value="Put_Na-Bile_cotransptr"/>
</dbReference>
<keyword evidence="8 14" id="KW-0812">Transmembrane</keyword>
<sequence>MAGIVHALILTPQPAKLLPFAHRIPHFPSKHAAFRFNFQLSRSISKPVKACQQSDQIDGDGKKAHNDSGSVKGLSWAKPLSNFVANNFLPLALVGGVALGMANPSLGCLADTYSLSKFSTFGIFIISGLTLHTGEIVAAAQAWPAGIFGLVSILLFTPYFSRIILQLQLQPPEFVRGLAIFCCMPTTLSSGVALAQLAGANSALALAITVISNLLGILIVPFSISKYIAGGVGVSVPTKQLFKSLVLTLLIPLILGKLLVLSLNRFFENPSEVPWIQVSRSRSLLLMVKPPVFLVAIGMGVLLHLILLAFNALALKGISAVSGGSRSVFSKEENANAVLLVASQKTLPVMVAVVEQLGGAVGESGLLVVPCVAAHLNQIIIDSFLVNFWLRKDLSTDSAKG</sequence>
<feature type="transmembrane region" description="Helical" evidence="14">
    <location>
        <begin position="245"/>
        <end position="267"/>
    </location>
</feature>
<protein>
    <recommendedName>
        <fullName evidence="12">Probable sodium/metabolite cotransporter BASS4, chloroplastic</fullName>
    </recommendedName>
    <alternativeName>
        <fullName evidence="13">Bile acid-sodium symporter family protein 4</fullName>
    </alternativeName>
</protein>
<keyword evidence="11 14" id="KW-0472">Membrane</keyword>
<comment type="subcellular location">
    <subcellularLocation>
        <location evidence="3">Membrane</location>
        <topology evidence="3">Multi-pass membrane protein</topology>
    </subcellularLocation>
    <subcellularLocation>
        <location evidence="2">Plastid</location>
        <location evidence="2">Chloroplast envelope</location>
    </subcellularLocation>
</comment>
<name>A0A4Y1QYS2_PRUDU</name>
<feature type="transmembrane region" description="Helical" evidence="14">
    <location>
        <begin position="177"/>
        <end position="197"/>
    </location>
</feature>
<dbReference type="FunFam" id="1.20.1530.20:FF:000021">
    <property type="entry name" value="Probable sodium/metabolite cotransporter BASS4, chloroplastic"/>
    <property type="match status" value="1"/>
</dbReference>
<dbReference type="PANTHER" id="PTHR18640">
    <property type="entry name" value="SOLUTE CARRIER FAMILY 10 MEMBER 7"/>
    <property type="match status" value="1"/>
</dbReference>
<feature type="transmembrane region" description="Helical" evidence="14">
    <location>
        <begin position="203"/>
        <end position="224"/>
    </location>
</feature>
<comment type="function">
    <text evidence="1">May function as sodium-coupled metabolite transporter across the chloroplast envelope.</text>
</comment>
<evidence type="ECO:0000256" key="1">
    <source>
        <dbReference type="ARBA" id="ARBA00003198"/>
    </source>
</evidence>
<evidence type="ECO:0000256" key="11">
    <source>
        <dbReference type="ARBA" id="ARBA00023136"/>
    </source>
</evidence>
<evidence type="ECO:0000256" key="6">
    <source>
        <dbReference type="ARBA" id="ARBA00022528"/>
    </source>
</evidence>
<comment type="similarity">
    <text evidence="4">Belongs to the bile acid:sodium symporter (BASS) (TC 2.A.28) family.</text>
</comment>
<evidence type="ECO:0000256" key="7">
    <source>
        <dbReference type="ARBA" id="ARBA00022640"/>
    </source>
</evidence>
<dbReference type="GO" id="GO:0016020">
    <property type="term" value="C:membrane"/>
    <property type="evidence" value="ECO:0007669"/>
    <property type="project" value="UniProtKB-SubCell"/>
</dbReference>
<evidence type="ECO:0000256" key="3">
    <source>
        <dbReference type="ARBA" id="ARBA00004141"/>
    </source>
</evidence>
<feature type="transmembrane region" description="Helical" evidence="14">
    <location>
        <begin position="292"/>
        <end position="314"/>
    </location>
</feature>
<evidence type="ECO:0000256" key="14">
    <source>
        <dbReference type="SAM" id="Phobius"/>
    </source>
</evidence>
<dbReference type="AlphaFoldDB" id="A0A4Y1QYS2"/>
<evidence type="ECO:0000256" key="13">
    <source>
        <dbReference type="ARBA" id="ARBA00076034"/>
    </source>
</evidence>
<evidence type="ECO:0000256" key="12">
    <source>
        <dbReference type="ARBA" id="ARBA00067138"/>
    </source>
</evidence>
<keyword evidence="6" id="KW-0150">Chloroplast</keyword>
<keyword evidence="9" id="KW-0809">Transit peptide</keyword>
<dbReference type="InterPro" id="IPR038770">
    <property type="entry name" value="Na+/solute_symporter_sf"/>
</dbReference>
<dbReference type="Pfam" id="PF13593">
    <property type="entry name" value="SBF_like"/>
    <property type="match status" value="1"/>
</dbReference>
<dbReference type="GO" id="GO:0009941">
    <property type="term" value="C:chloroplast envelope"/>
    <property type="evidence" value="ECO:0007669"/>
    <property type="project" value="UniProtKB-SubCell"/>
</dbReference>
<dbReference type="Gene3D" id="1.20.1530.20">
    <property type="match status" value="1"/>
</dbReference>
<evidence type="ECO:0000256" key="9">
    <source>
        <dbReference type="ARBA" id="ARBA00022946"/>
    </source>
</evidence>
<evidence type="ECO:0000256" key="4">
    <source>
        <dbReference type="ARBA" id="ARBA00006528"/>
    </source>
</evidence>
<feature type="transmembrane region" description="Helical" evidence="14">
    <location>
        <begin position="121"/>
        <end position="140"/>
    </location>
</feature>
<keyword evidence="5" id="KW-0813">Transport</keyword>
<accession>A0A4Y1QYS2</accession>
<keyword evidence="7" id="KW-0934">Plastid</keyword>
<reference evidence="15" key="1">
    <citation type="journal article" date="2019" name="Science">
        <title>Mutation of a bHLH transcription factor allowed almond domestication.</title>
        <authorList>
            <person name="Sanchez-Perez R."/>
            <person name="Pavan S."/>
            <person name="Mazzeo R."/>
            <person name="Moldovan C."/>
            <person name="Aiese Cigliano R."/>
            <person name="Del Cueto J."/>
            <person name="Ricciardi F."/>
            <person name="Lotti C."/>
            <person name="Ricciardi L."/>
            <person name="Dicenta F."/>
            <person name="Lopez-Marques R.L."/>
            <person name="Lindberg Moller B."/>
        </authorList>
    </citation>
    <scope>NUCLEOTIDE SEQUENCE</scope>
</reference>
<evidence type="ECO:0000256" key="5">
    <source>
        <dbReference type="ARBA" id="ARBA00022448"/>
    </source>
</evidence>
<evidence type="ECO:0000313" key="15">
    <source>
        <dbReference type="EMBL" id="BBG96937.1"/>
    </source>
</evidence>
<proteinExistence type="inferred from homology"/>
<evidence type="ECO:0000256" key="10">
    <source>
        <dbReference type="ARBA" id="ARBA00022989"/>
    </source>
</evidence>
<dbReference type="PANTHER" id="PTHR18640:SF10">
    <property type="entry name" value="SODIUM_METABOLITE COTRANSPORTER BASS4, CHLOROPLASTIC-RELATED"/>
    <property type="match status" value="1"/>
</dbReference>
<evidence type="ECO:0000256" key="8">
    <source>
        <dbReference type="ARBA" id="ARBA00022692"/>
    </source>
</evidence>
<gene>
    <name evidence="15" type="ORF">Prudu_005903</name>
</gene>